<organism evidence="2 3">
    <name type="scientific">Aceticella autotrophica</name>
    <dbReference type="NCBI Taxonomy" id="2755338"/>
    <lineage>
        <taxon>Bacteria</taxon>
        <taxon>Bacillati</taxon>
        <taxon>Bacillota</taxon>
        <taxon>Clostridia</taxon>
        <taxon>Thermoanaerobacterales</taxon>
        <taxon>Thermoanaerobacteraceae</taxon>
        <taxon>Aceticella</taxon>
    </lineage>
</organism>
<reference evidence="2" key="1">
    <citation type="submission" date="2020-08" db="EMBL/GenBank/DDBJ databases">
        <title>Genomic insights into the carbon and energy metabolism of the first obligate autotrophic acetogenic bacterium Aceticella autotrophica gen. nov., sp. nov.</title>
        <authorList>
            <person name="Toshchakov S.V."/>
            <person name="Elcheninov A.G."/>
            <person name="Kublanov I.V."/>
            <person name="Frolov E.N."/>
            <person name="Lebedinsky A.V."/>
        </authorList>
    </citation>
    <scope>NUCLEOTIDE SEQUENCE</scope>
    <source>
        <strain evidence="2">3443-3Ac</strain>
    </source>
</reference>
<feature type="transmembrane region" description="Helical" evidence="1">
    <location>
        <begin position="27"/>
        <end position="49"/>
    </location>
</feature>
<protein>
    <submittedName>
        <fullName evidence="2">Uncharacterized protein</fullName>
    </submittedName>
</protein>
<sequence length="84" mass="9718">MKKNDKDGLEGFFIKVFNIQDKKIPKISLIFIIAIVFEFLVALPIYSFLSKKIGAILFIVVLLAFLTILIYGIFKIVKYFLNKE</sequence>
<name>A0A975AUC1_9THEO</name>
<keyword evidence="1" id="KW-0472">Membrane</keyword>
<dbReference type="Proteomes" id="UP000671913">
    <property type="component" value="Chromosome"/>
</dbReference>
<accession>A0A975AUC1</accession>
<evidence type="ECO:0000313" key="3">
    <source>
        <dbReference type="Proteomes" id="UP000671913"/>
    </source>
</evidence>
<evidence type="ECO:0000256" key="1">
    <source>
        <dbReference type="SAM" id="Phobius"/>
    </source>
</evidence>
<keyword evidence="3" id="KW-1185">Reference proteome</keyword>
<proteinExistence type="predicted"/>
<keyword evidence="1" id="KW-1133">Transmembrane helix</keyword>
<dbReference type="RefSeq" id="WP_284679114.1">
    <property type="nucleotide sequence ID" value="NZ_CP060096.1"/>
</dbReference>
<dbReference type="AlphaFoldDB" id="A0A975AUC1"/>
<feature type="transmembrane region" description="Helical" evidence="1">
    <location>
        <begin position="55"/>
        <end position="74"/>
    </location>
</feature>
<keyword evidence="1" id="KW-0812">Transmembrane</keyword>
<evidence type="ECO:0000313" key="2">
    <source>
        <dbReference type="EMBL" id="QSZ26447.1"/>
    </source>
</evidence>
<dbReference type="KEGG" id="aaut:ACETAC_05785"/>
<dbReference type="EMBL" id="CP060096">
    <property type="protein sequence ID" value="QSZ26447.1"/>
    <property type="molecule type" value="Genomic_DNA"/>
</dbReference>
<gene>
    <name evidence="2" type="ORF">ACETAC_05785</name>
</gene>